<keyword evidence="3" id="KW-1185">Reference proteome</keyword>
<name>A0AAV3ZDD2_9GAST</name>
<gene>
    <name evidence="2" type="ORF">PoB_002042100</name>
</gene>
<dbReference type="GO" id="GO:0015074">
    <property type="term" value="P:DNA integration"/>
    <property type="evidence" value="ECO:0007669"/>
    <property type="project" value="InterPro"/>
</dbReference>
<dbReference type="PROSITE" id="PS50994">
    <property type="entry name" value="INTEGRASE"/>
    <property type="match status" value="1"/>
</dbReference>
<dbReference type="InterPro" id="IPR036397">
    <property type="entry name" value="RNaseH_sf"/>
</dbReference>
<evidence type="ECO:0000313" key="3">
    <source>
        <dbReference type="Proteomes" id="UP000735302"/>
    </source>
</evidence>
<comment type="caution">
    <text evidence="2">The sequence shown here is derived from an EMBL/GenBank/DDBJ whole genome shotgun (WGS) entry which is preliminary data.</text>
</comment>
<dbReference type="Gene3D" id="3.30.420.10">
    <property type="entry name" value="Ribonuclease H-like superfamily/Ribonuclease H"/>
    <property type="match status" value="1"/>
</dbReference>
<protein>
    <submittedName>
        <fullName evidence="2">Transposase</fullName>
    </submittedName>
</protein>
<evidence type="ECO:0000259" key="1">
    <source>
        <dbReference type="PROSITE" id="PS50994"/>
    </source>
</evidence>
<dbReference type="EMBL" id="BLXT01002372">
    <property type="protein sequence ID" value="GFN93915.1"/>
    <property type="molecule type" value="Genomic_DNA"/>
</dbReference>
<dbReference type="InterPro" id="IPR012337">
    <property type="entry name" value="RNaseH-like_sf"/>
</dbReference>
<feature type="domain" description="Integrase catalytic" evidence="1">
    <location>
        <begin position="1"/>
        <end position="102"/>
    </location>
</feature>
<reference evidence="2 3" key="1">
    <citation type="journal article" date="2021" name="Elife">
        <title>Chloroplast acquisition without the gene transfer in kleptoplastic sea slugs, Plakobranchus ocellatus.</title>
        <authorList>
            <person name="Maeda T."/>
            <person name="Takahashi S."/>
            <person name="Yoshida T."/>
            <person name="Shimamura S."/>
            <person name="Takaki Y."/>
            <person name="Nagai Y."/>
            <person name="Toyoda A."/>
            <person name="Suzuki Y."/>
            <person name="Arimoto A."/>
            <person name="Ishii H."/>
            <person name="Satoh N."/>
            <person name="Nishiyama T."/>
            <person name="Hasebe M."/>
            <person name="Maruyama T."/>
            <person name="Minagawa J."/>
            <person name="Obokata J."/>
            <person name="Shigenobu S."/>
        </authorList>
    </citation>
    <scope>NUCLEOTIDE SEQUENCE [LARGE SCALE GENOMIC DNA]</scope>
</reference>
<dbReference type="AlphaFoldDB" id="A0AAV3ZDD2"/>
<proteinExistence type="predicted"/>
<dbReference type="SUPFAM" id="SSF53098">
    <property type="entry name" value="Ribonuclease H-like"/>
    <property type="match status" value="1"/>
</dbReference>
<organism evidence="2 3">
    <name type="scientific">Plakobranchus ocellatus</name>
    <dbReference type="NCBI Taxonomy" id="259542"/>
    <lineage>
        <taxon>Eukaryota</taxon>
        <taxon>Metazoa</taxon>
        <taxon>Spiralia</taxon>
        <taxon>Lophotrochozoa</taxon>
        <taxon>Mollusca</taxon>
        <taxon>Gastropoda</taxon>
        <taxon>Heterobranchia</taxon>
        <taxon>Euthyneura</taxon>
        <taxon>Panpulmonata</taxon>
        <taxon>Sacoglossa</taxon>
        <taxon>Placobranchoidea</taxon>
        <taxon>Plakobranchidae</taxon>
        <taxon>Plakobranchus</taxon>
    </lineage>
</organism>
<dbReference type="GO" id="GO:0003676">
    <property type="term" value="F:nucleic acid binding"/>
    <property type="evidence" value="ECO:0007669"/>
    <property type="project" value="InterPro"/>
</dbReference>
<dbReference type="Proteomes" id="UP000735302">
    <property type="component" value="Unassembled WGS sequence"/>
</dbReference>
<dbReference type="InterPro" id="IPR001584">
    <property type="entry name" value="Integrase_cat-core"/>
</dbReference>
<accession>A0AAV3ZDD2</accession>
<sequence length="133" mass="14899">MDVLISIKDKGREFVNSISAGVHRLPAVKQKVTCPYYTQTNGLVERSNRMIQDLVMKHHLSNDASLVDDWPKALTGILFALCKGKNDSTKISAFFSLYGRESKLTVELTGQHFPTKVEADTEWAYSLATAVFF</sequence>
<evidence type="ECO:0000313" key="2">
    <source>
        <dbReference type="EMBL" id="GFN93915.1"/>
    </source>
</evidence>